<evidence type="ECO:0000313" key="5">
    <source>
        <dbReference type="Proteomes" id="UP000184080"/>
    </source>
</evidence>
<dbReference type="EMBL" id="FQZO01000003">
    <property type="protein sequence ID" value="SHJ17887.1"/>
    <property type="molecule type" value="Genomic_DNA"/>
</dbReference>
<dbReference type="GO" id="GO:0005840">
    <property type="term" value="C:ribosome"/>
    <property type="evidence" value="ECO:0007669"/>
    <property type="project" value="UniProtKB-KW"/>
</dbReference>
<feature type="domain" description="N-acetyltransferase" evidence="3">
    <location>
        <begin position="159"/>
        <end position="283"/>
    </location>
</feature>
<evidence type="ECO:0000256" key="1">
    <source>
        <dbReference type="ARBA" id="ARBA00022679"/>
    </source>
</evidence>
<proteinExistence type="predicted"/>
<gene>
    <name evidence="4" type="ORF">SAMN05444401_2393</name>
</gene>
<protein>
    <submittedName>
        <fullName evidence="4">Ribosomal protein S18 acetylase RimI</fullName>
    </submittedName>
</protein>
<dbReference type="GO" id="GO:0016747">
    <property type="term" value="F:acyltransferase activity, transferring groups other than amino-acyl groups"/>
    <property type="evidence" value="ECO:0007669"/>
    <property type="project" value="InterPro"/>
</dbReference>
<keyword evidence="5" id="KW-1185">Reference proteome</keyword>
<evidence type="ECO:0000313" key="4">
    <source>
        <dbReference type="EMBL" id="SHJ17887.1"/>
    </source>
</evidence>
<keyword evidence="2" id="KW-0012">Acyltransferase</keyword>
<dbReference type="PANTHER" id="PTHR43420">
    <property type="entry name" value="ACETYLTRANSFERASE"/>
    <property type="match status" value="1"/>
</dbReference>
<dbReference type="STRING" id="1121298.SAMN05444401_2393"/>
<dbReference type="Gene3D" id="3.40.630.30">
    <property type="match status" value="2"/>
</dbReference>
<evidence type="ECO:0000256" key="2">
    <source>
        <dbReference type="ARBA" id="ARBA00023315"/>
    </source>
</evidence>
<evidence type="ECO:0000259" key="3">
    <source>
        <dbReference type="PROSITE" id="PS51186"/>
    </source>
</evidence>
<keyword evidence="4" id="KW-0687">Ribonucleoprotein</keyword>
<sequence>MIIYDKCSNIEFEKVYQGFKSGFSDYIIKIEISKEDFMKRFFGPEGNKLEYSFIALDGGKPVGLILGGIKVYEGVNTLRCGTLCIHPEYRGKGISKALFGMHKEVALNHDCKQMFLEVIVGNDRAIKFYRRLGYSKVYDISYYSHKDPSKLQRELTNSMDIRKVEFETILNLADKINDVHVNWQNDFDYMKKTEDLVHYGIYQESKLIGALSITIKGKIFFIWTNPQYRHKGSALSLIKKATQDLKLNTINISFPNNASIEGFLNHIKFEKDNISQYEMYLII</sequence>
<dbReference type="SUPFAM" id="SSF55729">
    <property type="entry name" value="Acyl-CoA N-acyltransferases (Nat)"/>
    <property type="match status" value="2"/>
</dbReference>
<dbReference type="RefSeq" id="WP_073006798.1">
    <property type="nucleotide sequence ID" value="NZ_FQZO01000003.1"/>
</dbReference>
<dbReference type="InterPro" id="IPR050680">
    <property type="entry name" value="YpeA/RimI_acetyltransf"/>
</dbReference>
<dbReference type="OrthoDB" id="4228396at2"/>
<dbReference type="AlphaFoldDB" id="A0A1M6H6M0"/>
<dbReference type="PANTHER" id="PTHR43420:SF44">
    <property type="entry name" value="ACETYLTRANSFERASE YPEA"/>
    <property type="match status" value="1"/>
</dbReference>
<organism evidence="4 5">
    <name type="scientific">Clostridium amylolyticum</name>
    <dbReference type="NCBI Taxonomy" id="1121298"/>
    <lineage>
        <taxon>Bacteria</taxon>
        <taxon>Bacillati</taxon>
        <taxon>Bacillota</taxon>
        <taxon>Clostridia</taxon>
        <taxon>Eubacteriales</taxon>
        <taxon>Clostridiaceae</taxon>
        <taxon>Clostridium</taxon>
    </lineage>
</organism>
<dbReference type="Proteomes" id="UP000184080">
    <property type="component" value="Unassembled WGS sequence"/>
</dbReference>
<reference evidence="4 5" key="1">
    <citation type="submission" date="2016-11" db="EMBL/GenBank/DDBJ databases">
        <authorList>
            <person name="Jaros S."/>
            <person name="Januszkiewicz K."/>
            <person name="Wedrychowicz H."/>
        </authorList>
    </citation>
    <scope>NUCLEOTIDE SEQUENCE [LARGE SCALE GENOMIC DNA]</scope>
    <source>
        <strain evidence="4 5">DSM 21864</strain>
    </source>
</reference>
<keyword evidence="1" id="KW-0808">Transferase</keyword>
<dbReference type="InterPro" id="IPR000182">
    <property type="entry name" value="GNAT_dom"/>
</dbReference>
<dbReference type="PROSITE" id="PS51186">
    <property type="entry name" value="GNAT"/>
    <property type="match status" value="2"/>
</dbReference>
<dbReference type="CDD" id="cd04301">
    <property type="entry name" value="NAT_SF"/>
    <property type="match status" value="1"/>
</dbReference>
<accession>A0A1M6H6M0</accession>
<dbReference type="InterPro" id="IPR016181">
    <property type="entry name" value="Acyl_CoA_acyltransferase"/>
</dbReference>
<dbReference type="Pfam" id="PF00583">
    <property type="entry name" value="Acetyltransf_1"/>
    <property type="match status" value="2"/>
</dbReference>
<feature type="domain" description="N-acetyltransferase" evidence="3">
    <location>
        <begin position="2"/>
        <end position="154"/>
    </location>
</feature>
<keyword evidence="4" id="KW-0689">Ribosomal protein</keyword>
<name>A0A1M6H6M0_9CLOT</name>